<feature type="region of interest" description="Disordered" evidence="1">
    <location>
        <begin position="180"/>
        <end position="210"/>
    </location>
</feature>
<accession>A0ABR8X0P8</accession>
<dbReference type="Gene3D" id="2.120.10.30">
    <property type="entry name" value="TolB, C-terminal domain"/>
    <property type="match status" value="1"/>
</dbReference>
<dbReference type="Proteomes" id="UP000602532">
    <property type="component" value="Unassembled WGS sequence"/>
</dbReference>
<dbReference type="InterPro" id="IPR011042">
    <property type="entry name" value="6-blade_b-propeller_TolB-like"/>
</dbReference>
<name>A0ABR8X0P8_9MICO</name>
<feature type="chain" id="PRO_5045203816" description="ScyD/ScyE family protein" evidence="2">
    <location>
        <begin position="26"/>
        <end position="210"/>
    </location>
</feature>
<organism evidence="3 4">
    <name type="scientific">Microbacterium gallinarum</name>
    <dbReference type="NCBI Taxonomy" id="2762209"/>
    <lineage>
        <taxon>Bacteria</taxon>
        <taxon>Bacillati</taxon>
        <taxon>Actinomycetota</taxon>
        <taxon>Actinomycetes</taxon>
        <taxon>Micrococcales</taxon>
        <taxon>Microbacteriaceae</taxon>
        <taxon>Microbacterium</taxon>
    </lineage>
</organism>
<proteinExistence type="predicted"/>
<comment type="caution">
    <text evidence="3">The sequence shown here is derived from an EMBL/GenBank/DDBJ whole genome shotgun (WGS) entry which is preliminary data.</text>
</comment>
<feature type="signal peptide" evidence="2">
    <location>
        <begin position="1"/>
        <end position="25"/>
    </location>
</feature>
<evidence type="ECO:0000313" key="4">
    <source>
        <dbReference type="Proteomes" id="UP000602532"/>
    </source>
</evidence>
<evidence type="ECO:0008006" key="5">
    <source>
        <dbReference type="Google" id="ProtNLM"/>
    </source>
</evidence>
<evidence type="ECO:0000256" key="1">
    <source>
        <dbReference type="SAM" id="MobiDB-lite"/>
    </source>
</evidence>
<evidence type="ECO:0000256" key="2">
    <source>
        <dbReference type="SAM" id="SignalP"/>
    </source>
</evidence>
<sequence length="210" mass="21099">MTGAVVTALAVASLLGFATGGPAVAGEGGKPGGKPVASLLASGLQGASGSTIGPDGALYVTEGMIGQVTRIDPRTGAKTPFATCLPPAILPLGGAIDVAFIGETAYVLVTLVGEGVPGGTADDIAGIYRVDGPHSFTAIADLGSWTVENPPPPEIDVFVAGRPDQHRQARQGVRARRLVRAGERIPRPPALAGRGSARARRPATPDSVRG</sequence>
<reference evidence="3 4" key="1">
    <citation type="submission" date="2020-08" db="EMBL/GenBank/DDBJ databases">
        <title>A Genomic Blueprint of the Chicken Gut Microbiome.</title>
        <authorList>
            <person name="Gilroy R."/>
            <person name="Ravi A."/>
            <person name="Getino M."/>
            <person name="Pursley I."/>
            <person name="Horton D.L."/>
            <person name="Alikhan N.-F."/>
            <person name="Baker D."/>
            <person name="Gharbi K."/>
            <person name="Hall N."/>
            <person name="Watson M."/>
            <person name="Adriaenssens E.M."/>
            <person name="Foster-Nyarko E."/>
            <person name="Jarju S."/>
            <person name="Secka A."/>
            <person name="Antonio M."/>
            <person name="Oren A."/>
            <person name="Chaudhuri R."/>
            <person name="La Ragione R.M."/>
            <person name="Hildebrand F."/>
            <person name="Pallen M.J."/>
        </authorList>
    </citation>
    <scope>NUCLEOTIDE SEQUENCE [LARGE SCALE GENOMIC DNA]</scope>
    <source>
        <strain evidence="3 4">Sa1CUA4</strain>
    </source>
</reference>
<dbReference type="RefSeq" id="WP_191763841.1">
    <property type="nucleotide sequence ID" value="NZ_JACSPM010000001.1"/>
</dbReference>
<evidence type="ECO:0000313" key="3">
    <source>
        <dbReference type="EMBL" id="MBD8022416.1"/>
    </source>
</evidence>
<keyword evidence="4" id="KW-1185">Reference proteome</keyword>
<dbReference type="SUPFAM" id="SSF63829">
    <property type="entry name" value="Calcium-dependent phosphotriesterase"/>
    <property type="match status" value="1"/>
</dbReference>
<keyword evidence="2" id="KW-0732">Signal</keyword>
<gene>
    <name evidence="3" type="ORF">H9622_02285</name>
</gene>
<protein>
    <recommendedName>
        <fullName evidence="5">ScyD/ScyE family protein</fullName>
    </recommendedName>
</protein>
<dbReference type="EMBL" id="JACSPM010000001">
    <property type="protein sequence ID" value="MBD8022416.1"/>
    <property type="molecule type" value="Genomic_DNA"/>
</dbReference>